<keyword evidence="1" id="KW-0812">Transmembrane</keyword>
<evidence type="ECO:0000313" key="2">
    <source>
        <dbReference type="EMBL" id="UOQ57324.1"/>
    </source>
</evidence>
<feature type="transmembrane region" description="Helical" evidence="1">
    <location>
        <begin position="213"/>
        <end position="231"/>
    </location>
</feature>
<name>A0ABY4FM16_9MICO</name>
<keyword evidence="1" id="KW-0472">Membrane</keyword>
<dbReference type="InterPro" id="IPR010640">
    <property type="entry name" value="Low_temperature_requirement_A"/>
</dbReference>
<feature type="transmembrane region" description="Helical" evidence="1">
    <location>
        <begin position="61"/>
        <end position="78"/>
    </location>
</feature>
<feature type="transmembrane region" description="Helical" evidence="1">
    <location>
        <begin position="317"/>
        <end position="335"/>
    </location>
</feature>
<dbReference type="EMBL" id="CP095045">
    <property type="protein sequence ID" value="UOQ57324.1"/>
    <property type="molecule type" value="Genomic_DNA"/>
</dbReference>
<keyword evidence="1" id="KW-1133">Transmembrane helix</keyword>
<feature type="transmembrane region" description="Helical" evidence="1">
    <location>
        <begin position="243"/>
        <end position="264"/>
    </location>
</feature>
<evidence type="ECO:0000256" key="1">
    <source>
        <dbReference type="SAM" id="Phobius"/>
    </source>
</evidence>
<evidence type="ECO:0000313" key="3">
    <source>
        <dbReference type="Proteomes" id="UP000831786"/>
    </source>
</evidence>
<dbReference type="RefSeq" id="WP_244728025.1">
    <property type="nucleotide sequence ID" value="NZ_CP095045.1"/>
</dbReference>
<reference evidence="2 3" key="1">
    <citation type="submission" date="2022-04" db="EMBL/GenBank/DDBJ databases">
        <title>Leucobacter sp. isolated from rhizosphere of garlic.</title>
        <authorList>
            <person name="Won M."/>
            <person name="Lee C.-M."/>
            <person name="Woen H.-Y."/>
            <person name="Kwon S.-W."/>
        </authorList>
    </citation>
    <scope>NUCLEOTIDE SEQUENCE [LARGE SCALE GENOMIC DNA]</scope>
    <source>
        <strain evidence="2 3">H21R-40</strain>
    </source>
</reference>
<gene>
    <name evidence="2" type="ORF">MUN78_00320</name>
</gene>
<organism evidence="2 3">
    <name type="scientific">Leucobacter allii</name>
    <dbReference type="NCBI Taxonomy" id="2932247"/>
    <lineage>
        <taxon>Bacteria</taxon>
        <taxon>Bacillati</taxon>
        <taxon>Actinomycetota</taxon>
        <taxon>Actinomycetes</taxon>
        <taxon>Micrococcales</taxon>
        <taxon>Microbacteriaceae</taxon>
        <taxon>Leucobacter</taxon>
    </lineage>
</organism>
<sequence length="388" mass="42065">MTGALASRLGLVRMTGRDPGQHHRAASPLELFFDLVFVVAVSQAAQNLHHGISEGHAGPAVLAYVMVFFAIWWAWMNFTWFASAFDTDDWLYRLSTIVQMGGVLVLAAGVHDAMSAGEWDTVTWGYVIMRLAMVGQWLRLAASDPEQRRTAIRYAIGIAAVQLLWVARILFSADVQFWTFWPCLVLEVLVPIWAERARSTPWHPHHIAERYSLFVLILLGESLLASANAIIDALNSGEHLPGLIGLAVAGIALAAGIWWMYFSGEYGDRLRTMRQAFGFGYAHFILFAAVGAVSAGIEVELDLLAGASEHLTAATASFALTVPVAAFMLVVWALLLRRHIGAASSACFLVLTAAVLLSALFPQGTVLGATAAAVLAVVVVELGRIRAR</sequence>
<dbReference type="PANTHER" id="PTHR36840">
    <property type="entry name" value="BLL5714 PROTEIN"/>
    <property type="match status" value="1"/>
</dbReference>
<feature type="transmembrane region" description="Helical" evidence="1">
    <location>
        <begin position="177"/>
        <end position="193"/>
    </location>
</feature>
<feature type="transmembrane region" description="Helical" evidence="1">
    <location>
        <begin position="367"/>
        <end position="385"/>
    </location>
</feature>
<dbReference type="Pfam" id="PF06772">
    <property type="entry name" value="LtrA"/>
    <property type="match status" value="1"/>
</dbReference>
<feature type="transmembrane region" description="Helical" evidence="1">
    <location>
        <begin position="154"/>
        <end position="171"/>
    </location>
</feature>
<accession>A0ABY4FM16</accession>
<feature type="transmembrane region" description="Helical" evidence="1">
    <location>
        <begin position="90"/>
        <end position="111"/>
    </location>
</feature>
<proteinExistence type="predicted"/>
<feature type="transmembrane region" description="Helical" evidence="1">
    <location>
        <begin position="276"/>
        <end position="297"/>
    </location>
</feature>
<feature type="transmembrane region" description="Helical" evidence="1">
    <location>
        <begin position="342"/>
        <end position="361"/>
    </location>
</feature>
<feature type="transmembrane region" description="Helical" evidence="1">
    <location>
        <begin position="123"/>
        <end position="142"/>
    </location>
</feature>
<protein>
    <submittedName>
        <fullName evidence="2">Low temperature requirement protein A</fullName>
    </submittedName>
</protein>
<keyword evidence="3" id="KW-1185">Reference proteome</keyword>
<dbReference type="Proteomes" id="UP000831786">
    <property type="component" value="Chromosome"/>
</dbReference>
<dbReference type="PANTHER" id="PTHR36840:SF1">
    <property type="entry name" value="BLL5714 PROTEIN"/>
    <property type="match status" value="1"/>
</dbReference>